<dbReference type="GeneID" id="66106532"/>
<dbReference type="RefSeq" id="XP_043038957.1">
    <property type="nucleotide sequence ID" value="XM_043184235.1"/>
</dbReference>
<accession>A0A9P7VRF4</accession>
<reference evidence="2" key="1">
    <citation type="submission" date="2020-11" db="EMBL/GenBank/DDBJ databases">
        <title>Adaptations for nitrogen fixation in a non-lichenized fungal sporocarp promotes dispersal by wood-feeding termites.</title>
        <authorList>
            <consortium name="DOE Joint Genome Institute"/>
            <person name="Koch R.A."/>
            <person name="Yoon G."/>
            <person name="Arayal U."/>
            <person name="Lail K."/>
            <person name="Amirebrahimi M."/>
            <person name="Labutti K."/>
            <person name="Lipzen A."/>
            <person name="Riley R."/>
            <person name="Barry K."/>
            <person name="Henrissat B."/>
            <person name="Grigoriev I.V."/>
            <person name="Herr J.R."/>
            <person name="Aime M.C."/>
        </authorList>
    </citation>
    <scope>NUCLEOTIDE SEQUENCE</scope>
    <source>
        <strain evidence="2">MCA 3950</strain>
    </source>
</reference>
<feature type="compositionally biased region" description="Polar residues" evidence="1">
    <location>
        <begin position="226"/>
        <end position="236"/>
    </location>
</feature>
<organism evidence="2 3">
    <name type="scientific">Guyanagaster necrorhizus</name>
    <dbReference type="NCBI Taxonomy" id="856835"/>
    <lineage>
        <taxon>Eukaryota</taxon>
        <taxon>Fungi</taxon>
        <taxon>Dikarya</taxon>
        <taxon>Basidiomycota</taxon>
        <taxon>Agaricomycotina</taxon>
        <taxon>Agaricomycetes</taxon>
        <taxon>Agaricomycetidae</taxon>
        <taxon>Agaricales</taxon>
        <taxon>Marasmiineae</taxon>
        <taxon>Physalacriaceae</taxon>
        <taxon>Guyanagaster</taxon>
    </lineage>
</organism>
<gene>
    <name evidence="2" type="ORF">BT62DRAFT_920669</name>
</gene>
<protein>
    <submittedName>
        <fullName evidence="2">Uncharacterized protein</fullName>
    </submittedName>
</protein>
<dbReference type="Proteomes" id="UP000812287">
    <property type="component" value="Unassembled WGS sequence"/>
</dbReference>
<evidence type="ECO:0000313" key="3">
    <source>
        <dbReference type="Proteomes" id="UP000812287"/>
    </source>
</evidence>
<sequence>MPPSSLSIRCSRPSLDGFKARVIACNKGKGCAIYHSYATIDAKSDEDEDDPDKVEVSSDSDTESIKMIIDEKAFRAGRSLKFSNARSSNVVTEDKHKKLYKPRSIFIMVLVGLESSTLPQLWDLLVSVFADEERAAPSVDALHESYKESTIACFVVERSEHLAKLKSVLMGDVLMLQHTLYAAEKQHMFLLDELECIQSTLHLLVPVPSDSGDPTPVETEAPPAPFTSSNVKPSSA</sequence>
<dbReference type="EMBL" id="MU250537">
    <property type="protein sequence ID" value="KAG7445457.1"/>
    <property type="molecule type" value="Genomic_DNA"/>
</dbReference>
<keyword evidence="3" id="KW-1185">Reference proteome</keyword>
<evidence type="ECO:0000313" key="2">
    <source>
        <dbReference type="EMBL" id="KAG7445457.1"/>
    </source>
</evidence>
<proteinExistence type="predicted"/>
<dbReference type="AlphaFoldDB" id="A0A9P7VRF4"/>
<comment type="caution">
    <text evidence="2">The sequence shown here is derived from an EMBL/GenBank/DDBJ whole genome shotgun (WGS) entry which is preliminary data.</text>
</comment>
<feature type="region of interest" description="Disordered" evidence="1">
    <location>
        <begin position="208"/>
        <end position="236"/>
    </location>
</feature>
<name>A0A9P7VRF4_9AGAR</name>
<evidence type="ECO:0000256" key="1">
    <source>
        <dbReference type="SAM" id="MobiDB-lite"/>
    </source>
</evidence>